<dbReference type="InterPro" id="IPR008949">
    <property type="entry name" value="Isoprenoid_synthase_dom_sf"/>
</dbReference>
<dbReference type="NCBIfam" id="NF045485">
    <property type="entry name" value="FPPsyn"/>
    <property type="match status" value="1"/>
</dbReference>
<keyword evidence="14" id="KW-1185">Reference proteome</keyword>
<comment type="caution">
    <text evidence="13">The sequence shown here is derived from an EMBL/GenBank/DDBJ whole genome shotgun (WGS) entry which is preliminary data.</text>
</comment>
<evidence type="ECO:0000256" key="10">
    <source>
        <dbReference type="ARBA" id="ARBA00032873"/>
    </source>
</evidence>
<evidence type="ECO:0000313" key="14">
    <source>
        <dbReference type="Proteomes" id="UP000190080"/>
    </source>
</evidence>
<dbReference type="GO" id="GO:0046872">
    <property type="term" value="F:metal ion binding"/>
    <property type="evidence" value="ECO:0007669"/>
    <property type="project" value="UniProtKB-KW"/>
</dbReference>
<evidence type="ECO:0000256" key="12">
    <source>
        <dbReference type="RuleBase" id="RU004466"/>
    </source>
</evidence>
<accession>A0A1V4IT49</accession>
<dbReference type="SUPFAM" id="SSF48576">
    <property type="entry name" value="Terpenoid synthases"/>
    <property type="match status" value="1"/>
</dbReference>
<dbReference type="PROSITE" id="PS00444">
    <property type="entry name" value="POLYPRENYL_SYNTHASE_2"/>
    <property type="match status" value="1"/>
</dbReference>
<dbReference type="GO" id="GO:0016114">
    <property type="term" value="P:terpenoid biosynthetic process"/>
    <property type="evidence" value="ECO:0007669"/>
    <property type="project" value="UniProtKB-ARBA"/>
</dbReference>
<dbReference type="OrthoDB" id="9805316at2"/>
<keyword evidence="7" id="KW-0460">Magnesium</keyword>
<dbReference type="PROSITE" id="PS00723">
    <property type="entry name" value="POLYPRENYL_SYNTHASE_1"/>
    <property type="match status" value="1"/>
</dbReference>
<reference evidence="13 14" key="1">
    <citation type="submission" date="2017-03" db="EMBL/GenBank/DDBJ databases">
        <title>Genome sequence of Clostridium oryzae DSM 28571.</title>
        <authorList>
            <person name="Poehlein A."/>
            <person name="Daniel R."/>
        </authorList>
    </citation>
    <scope>NUCLEOTIDE SEQUENCE [LARGE SCALE GENOMIC DNA]</scope>
    <source>
        <strain evidence="13 14">DSM 28571</strain>
    </source>
</reference>
<dbReference type="Gene3D" id="1.10.600.10">
    <property type="entry name" value="Farnesyl Diphosphate Synthase"/>
    <property type="match status" value="1"/>
</dbReference>
<comment type="similarity">
    <text evidence="2 12">Belongs to the FPP/GGPP synthase family.</text>
</comment>
<dbReference type="Proteomes" id="UP000190080">
    <property type="component" value="Unassembled WGS sequence"/>
</dbReference>
<dbReference type="PANTHER" id="PTHR43281:SF1">
    <property type="entry name" value="FARNESYL DIPHOSPHATE SYNTHASE"/>
    <property type="match status" value="1"/>
</dbReference>
<dbReference type="PANTHER" id="PTHR43281">
    <property type="entry name" value="FARNESYL DIPHOSPHATE SYNTHASE"/>
    <property type="match status" value="1"/>
</dbReference>
<gene>
    <name evidence="13" type="ORF">CLORY_12810</name>
</gene>
<evidence type="ECO:0000256" key="11">
    <source>
        <dbReference type="ARBA" id="ARBA00049399"/>
    </source>
</evidence>
<sequence>MILDEYKDKVDEWLKQYFVGKGSYDKIVYEAMSYSLNAGGKRIRPALMFAAYSIYCDNYECIMEPACALEMIHTYSLIHDDLPCMDDDDLRRGKPTCHKKFSYPLAVLAGDGLLNEAMNVLFSYSLANGEKALKASQLIAKCSGADGMLGGQVVDIISEGKSIDYDQLRYMHSKKTGALIKAAVVCGGLLADASEEHINMLSEYADKLGLAFQIKDDILDEIGNAEELGKNVKKDAGKNKTTYVSMLSLEECQKLLEDLTKQCKDILTVLDGNTEFLMDLTDFLLYRKY</sequence>
<organism evidence="13 14">
    <name type="scientific">Clostridium oryzae</name>
    <dbReference type="NCBI Taxonomy" id="1450648"/>
    <lineage>
        <taxon>Bacteria</taxon>
        <taxon>Bacillati</taxon>
        <taxon>Bacillota</taxon>
        <taxon>Clostridia</taxon>
        <taxon>Eubacteriales</taxon>
        <taxon>Clostridiaceae</taxon>
        <taxon>Clostridium</taxon>
    </lineage>
</organism>
<keyword evidence="6" id="KW-0479">Metal-binding</keyword>
<evidence type="ECO:0000256" key="5">
    <source>
        <dbReference type="ARBA" id="ARBA00022679"/>
    </source>
</evidence>
<comment type="catalytic activity">
    <reaction evidence="11">
        <text>isopentenyl diphosphate + (2E)-geranyl diphosphate = (2E,6E)-farnesyl diphosphate + diphosphate</text>
        <dbReference type="Rhea" id="RHEA:19361"/>
        <dbReference type="ChEBI" id="CHEBI:33019"/>
        <dbReference type="ChEBI" id="CHEBI:58057"/>
        <dbReference type="ChEBI" id="CHEBI:128769"/>
        <dbReference type="ChEBI" id="CHEBI:175763"/>
        <dbReference type="EC" id="2.5.1.10"/>
    </reaction>
</comment>
<dbReference type="EC" id="2.5.1.10" evidence="3"/>
<evidence type="ECO:0000256" key="7">
    <source>
        <dbReference type="ARBA" id="ARBA00022842"/>
    </source>
</evidence>
<dbReference type="Pfam" id="PF00348">
    <property type="entry name" value="polyprenyl_synt"/>
    <property type="match status" value="1"/>
</dbReference>
<evidence type="ECO:0000256" key="3">
    <source>
        <dbReference type="ARBA" id="ARBA00012439"/>
    </source>
</evidence>
<protein>
    <recommendedName>
        <fullName evidence="4">Farnesyl diphosphate synthase</fullName>
        <ecNumber evidence="3">2.5.1.10</ecNumber>
    </recommendedName>
    <alternativeName>
        <fullName evidence="10">(2E,6E)-farnesyl diphosphate synthase</fullName>
    </alternativeName>
    <alternativeName>
        <fullName evidence="9">Geranyltranstransferase</fullName>
    </alternativeName>
</protein>
<name>A0A1V4IT49_9CLOT</name>
<dbReference type="InterPro" id="IPR053378">
    <property type="entry name" value="Prenyl_diphosphate_synthase"/>
</dbReference>
<dbReference type="STRING" id="1450648.CLORY_12810"/>
<evidence type="ECO:0000256" key="6">
    <source>
        <dbReference type="ARBA" id="ARBA00022723"/>
    </source>
</evidence>
<keyword evidence="8" id="KW-0414">Isoprene biosynthesis</keyword>
<dbReference type="AlphaFoldDB" id="A0A1V4IT49"/>
<evidence type="ECO:0000313" key="13">
    <source>
        <dbReference type="EMBL" id="OPJ63198.1"/>
    </source>
</evidence>
<dbReference type="EMBL" id="MZGV01000010">
    <property type="protein sequence ID" value="OPJ63198.1"/>
    <property type="molecule type" value="Genomic_DNA"/>
</dbReference>
<evidence type="ECO:0000256" key="4">
    <source>
        <dbReference type="ARBA" id="ARBA00015100"/>
    </source>
</evidence>
<dbReference type="GO" id="GO:0004337">
    <property type="term" value="F:(2E,6E)-farnesyl diphosphate synthase activity"/>
    <property type="evidence" value="ECO:0007669"/>
    <property type="project" value="UniProtKB-EC"/>
</dbReference>
<proteinExistence type="inferred from homology"/>
<evidence type="ECO:0000256" key="2">
    <source>
        <dbReference type="ARBA" id="ARBA00006706"/>
    </source>
</evidence>
<dbReference type="CDD" id="cd00685">
    <property type="entry name" value="Trans_IPPS_HT"/>
    <property type="match status" value="1"/>
</dbReference>
<dbReference type="InterPro" id="IPR000092">
    <property type="entry name" value="Polyprenyl_synt"/>
</dbReference>
<dbReference type="InterPro" id="IPR033749">
    <property type="entry name" value="Polyprenyl_synt_CS"/>
</dbReference>
<dbReference type="SFLD" id="SFLDS00005">
    <property type="entry name" value="Isoprenoid_Synthase_Type_I"/>
    <property type="match status" value="1"/>
</dbReference>
<evidence type="ECO:0000256" key="8">
    <source>
        <dbReference type="ARBA" id="ARBA00023229"/>
    </source>
</evidence>
<evidence type="ECO:0000256" key="9">
    <source>
        <dbReference type="ARBA" id="ARBA00032380"/>
    </source>
</evidence>
<comment type="cofactor">
    <cofactor evidence="1">
        <name>Mg(2+)</name>
        <dbReference type="ChEBI" id="CHEBI:18420"/>
    </cofactor>
</comment>
<dbReference type="SFLD" id="SFLDG01017">
    <property type="entry name" value="Polyprenyl_Transferase_Like"/>
    <property type="match status" value="1"/>
</dbReference>
<keyword evidence="5 12" id="KW-0808">Transferase</keyword>
<dbReference type="GO" id="GO:0005737">
    <property type="term" value="C:cytoplasm"/>
    <property type="evidence" value="ECO:0007669"/>
    <property type="project" value="UniProtKB-ARBA"/>
</dbReference>
<dbReference type="FunFam" id="1.10.600.10:FF:000001">
    <property type="entry name" value="Geranylgeranyl diphosphate synthase"/>
    <property type="match status" value="1"/>
</dbReference>
<evidence type="ECO:0000256" key="1">
    <source>
        <dbReference type="ARBA" id="ARBA00001946"/>
    </source>
</evidence>